<comment type="subcellular location">
    <subcellularLocation>
        <location evidence="1">Nucleus</location>
        <location evidence="1">Nuclear pore complex</location>
    </subcellularLocation>
</comment>
<keyword evidence="2" id="KW-0813">Transport</keyword>
<accession>A0A9P6YHZ6</accession>
<sequence length="813" mass="92792">MAISSDSWLDCLVKHPIFEISELDKQRVESSKTKQNAISNNITDFVLQRHICVLTMRDNDLFVAVGSTIRVLNLTEFKDAWTTASKNNIQLSNNWVSSIPYKILDTPEINFNIESLTPNLNGRLLSVTGQHSLVIVCLPRQGFGDVSMFKKSIDCRTLTIGRKYYGSDKAQLLQVKWHPLSETRTHLVALSSDNTLRMFDISTDIEEPEQSFDLFQNNNASETAVTFSIGGISHDQSGWESFTIYYALRNGQIYMICPVIPFKSAIRKGHLDNLMSLVEAKYQKAKVSDSNDINALTYLYKLQKQWLQDLFDSAKVGCKANPSLMNNDTLSVVGNTSSFNFPVKIQGPFLTNCPTNSRGYAQVTDILYVYSEPLHILILALSNGLIQNHMLSTESDAQWDVLKADGVERWQHELHDLLLKSSYLPTAILYEEANVKTKGSPSVQSIRLVHDSLYKDTYYAYHSGGVTAVNMNKWLDAFKNAFQKVKDGKKDALAGLKGCLDKKTPSDIRHLINTVPFYGAFTPVVGLFVMTDIYLSYTLIAMTFDYKLSFRHLNIRHESEQDKDRETAIKNQLKYIVKETEYEPLLPLPPFEKPKQPDNLPSQSKIIIPSELSDAKELVINEETLRFFSESAERIRYATRELNKAAMKSKERLCLQQKEFENQVNTICDLYNRYQRFFSTEAKKAREQELQEITQRHAKLRLRMDKQLRLVLNNCQPDLANEENEWTEKLKEFSDKLTGSSGYASRVELVNHLQNQLEQLKIQSGKDRKFNPTNMSASQLQNTLSILKSQSESINEAKKRIENMENKVLTTAS</sequence>
<evidence type="ECO:0000256" key="7">
    <source>
        <dbReference type="ARBA" id="ARBA00023242"/>
    </source>
</evidence>
<dbReference type="GO" id="GO:0005643">
    <property type="term" value="C:nuclear pore"/>
    <property type="evidence" value="ECO:0007669"/>
    <property type="project" value="UniProtKB-SubCell"/>
</dbReference>
<reference evidence="8" key="1">
    <citation type="journal article" date="2020" name="Microb. Genom.">
        <title>Genetic diversity of clinical and environmental Mucorales isolates obtained from an investigation of mucormycosis cases among solid organ transplant recipients.</title>
        <authorList>
            <person name="Nguyen M.H."/>
            <person name="Kaul D."/>
            <person name="Muto C."/>
            <person name="Cheng S.J."/>
            <person name="Richter R.A."/>
            <person name="Bruno V.M."/>
            <person name="Liu G."/>
            <person name="Beyhan S."/>
            <person name="Sundermann A.J."/>
            <person name="Mounaud S."/>
            <person name="Pasculle A.W."/>
            <person name="Nierman W.C."/>
            <person name="Driscoll E."/>
            <person name="Cumbie R."/>
            <person name="Clancy C.J."/>
            <person name="Dupont C.L."/>
        </authorList>
    </citation>
    <scope>NUCLEOTIDE SEQUENCE</scope>
    <source>
        <strain evidence="8">GL16</strain>
    </source>
</reference>
<dbReference type="EMBL" id="JAANIT010000329">
    <property type="protein sequence ID" value="KAG1548928.1"/>
    <property type="molecule type" value="Genomic_DNA"/>
</dbReference>
<dbReference type="GO" id="GO:0000056">
    <property type="term" value="P:ribosomal small subunit export from nucleus"/>
    <property type="evidence" value="ECO:0007669"/>
    <property type="project" value="InterPro"/>
</dbReference>
<evidence type="ECO:0000256" key="2">
    <source>
        <dbReference type="ARBA" id="ARBA00022448"/>
    </source>
</evidence>
<keyword evidence="5" id="KW-0811">Translocation</keyword>
<dbReference type="PANTHER" id="PTHR13257:SF0">
    <property type="entry name" value="NUCLEAR PORE COMPLEX PROTEIN NUP88"/>
    <property type="match status" value="1"/>
</dbReference>
<evidence type="ECO:0000313" key="9">
    <source>
        <dbReference type="Proteomes" id="UP000717996"/>
    </source>
</evidence>
<dbReference type="InterPro" id="IPR019321">
    <property type="entry name" value="Nucleoporin_Nup88"/>
</dbReference>
<keyword evidence="6" id="KW-0906">Nuclear pore complex</keyword>
<protein>
    <recommendedName>
        <fullName evidence="10">Nucleoporin Nup82</fullName>
    </recommendedName>
</protein>
<keyword evidence="4" id="KW-0653">Protein transport</keyword>
<evidence type="ECO:0000313" key="8">
    <source>
        <dbReference type="EMBL" id="KAG1548928.1"/>
    </source>
</evidence>
<dbReference type="GO" id="GO:0006406">
    <property type="term" value="P:mRNA export from nucleus"/>
    <property type="evidence" value="ECO:0007669"/>
    <property type="project" value="TreeGrafter"/>
</dbReference>
<keyword evidence="3" id="KW-0509">mRNA transport</keyword>
<dbReference type="GO" id="GO:0006606">
    <property type="term" value="P:protein import into nucleus"/>
    <property type="evidence" value="ECO:0007669"/>
    <property type="project" value="TreeGrafter"/>
</dbReference>
<gene>
    <name evidence="8" type="ORF">G6F51_003362</name>
</gene>
<dbReference type="AlphaFoldDB" id="A0A9P6YHZ6"/>
<proteinExistence type="predicted"/>
<dbReference type="GO" id="GO:0017056">
    <property type="term" value="F:structural constituent of nuclear pore"/>
    <property type="evidence" value="ECO:0007669"/>
    <property type="project" value="InterPro"/>
</dbReference>
<organism evidence="8 9">
    <name type="scientific">Rhizopus oryzae</name>
    <name type="common">Mucormycosis agent</name>
    <name type="synonym">Rhizopus arrhizus var. delemar</name>
    <dbReference type="NCBI Taxonomy" id="64495"/>
    <lineage>
        <taxon>Eukaryota</taxon>
        <taxon>Fungi</taxon>
        <taxon>Fungi incertae sedis</taxon>
        <taxon>Mucoromycota</taxon>
        <taxon>Mucoromycotina</taxon>
        <taxon>Mucoromycetes</taxon>
        <taxon>Mucorales</taxon>
        <taxon>Mucorineae</taxon>
        <taxon>Rhizopodaceae</taxon>
        <taxon>Rhizopus</taxon>
    </lineage>
</organism>
<evidence type="ECO:0000256" key="1">
    <source>
        <dbReference type="ARBA" id="ARBA00004567"/>
    </source>
</evidence>
<evidence type="ECO:0000256" key="3">
    <source>
        <dbReference type="ARBA" id="ARBA00022816"/>
    </source>
</evidence>
<dbReference type="Pfam" id="PF10168">
    <property type="entry name" value="Nup88"/>
    <property type="match status" value="2"/>
</dbReference>
<evidence type="ECO:0000256" key="4">
    <source>
        <dbReference type="ARBA" id="ARBA00022927"/>
    </source>
</evidence>
<dbReference type="InterPro" id="IPR037700">
    <property type="entry name" value="NUP88/NUP82"/>
</dbReference>
<dbReference type="GO" id="GO:0000055">
    <property type="term" value="P:ribosomal large subunit export from nucleus"/>
    <property type="evidence" value="ECO:0007669"/>
    <property type="project" value="InterPro"/>
</dbReference>
<evidence type="ECO:0008006" key="10">
    <source>
        <dbReference type="Google" id="ProtNLM"/>
    </source>
</evidence>
<keyword evidence="7" id="KW-0539">Nucleus</keyword>
<evidence type="ECO:0000256" key="6">
    <source>
        <dbReference type="ARBA" id="ARBA00023132"/>
    </source>
</evidence>
<comment type="caution">
    <text evidence="8">The sequence shown here is derived from an EMBL/GenBank/DDBJ whole genome shotgun (WGS) entry which is preliminary data.</text>
</comment>
<dbReference type="InterPro" id="IPR036322">
    <property type="entry name" value="WD40_repeat_dom_sf"/>
</dbReference>
<dbReference type="OrthoDB" id="341482at2759"/>
<evidence type="ECO:0000256" key="5">
    <source>
        <dbReference type="ARBA" id="ARBA00023010"/>
    </source>
</evidence>
<dbReference type="Proteomes" id="UP000717996">
    <property type="component" value="Unassembled WGS sequence"/>
</dbReference>
<dbReference type="PANTHER" id="PTHR13257">
    <property type="entry name" value="NUCLEOPORIN NUP84-RELATED"/>
    <property type="match status" value="1"/>
</dbReference>
<name>A0A9P6YHZ6_RHIOR</name>
<dbReference type="SUPFAM" id="SSF50978">
    <property type="entry name" value="WD40 repeat-like"/>
    <property type="match status" value="1"/>
</dbReference>